<protein>
    <recommendedName>
        <fullName evidence="4 11">GMP synthase [glutamine-hydrolyzing]</fullName>
        <ecNumber evidence="3 11">6.3.5.2</ecNumber>
    </recommendedName>
    <alternativeName>
        <fullName evidence="11">GMP synthetase</fullName>
    </alternativeName>
    <alternativeName>
        <fullName evidence="11">Glutamine amidotransferase</fullName>
    </alternativeName>
</protein>
<evidence type="ECO:0000256" key="6">
    <source>
        <dbReference type="ARBA" id="ARBA00022741"/>
    </source>
</evidence>
<dbReference type="Pfam" id="PF00958">
    <property type="entry name" value="GMP_synt_C"/>
    <property type="match status" value="1"/>
</dbReference>
<feature type="active site" evidence="11">
    <location>
        <position position="181"/>
    </location>
</feature>
<evidence type="ECO:0000256" key="7">
    <source>
        <dbReference type="ARBA" id="ARBA00022749"/>
    </source>
</evidence>
<comment type="catalytic activity">
    <reaction evidence="11">
        <text>XMP + L-glutamine + ATP + H2O = GMP + L-glutamate + AMP + diphosphate + 2 H(+)</text>
        <dbReference type="Rhea" id="RHEA:11680"/>
        <dbReference type="ChEBI" id="CHEBI:15377"/>
        <dbReference type="ChEBI" id="CHEBI:15378"/>
        <dbReference type="ChEBI" id="CHEBI:29985"/>
        <dbReference type="ChEBI" id="CHEBI:30616"/>
        <dbReference type="ChEBI" id="CHEBI:33019"/>
        <dbReference type="ChEBI" id="CHEBI:57464"/>
        <dbReference type="ChEBI" id="CHEBI:58115"/>
        <dbReference type="ChEBI" id="CHEBI:58359"/>
        <dbReference type="ChEBI" id="CHEBI:456215"/>
        <dbReference type="EC" id="6.3.5.2"/>
    </reaction>
</comment>
<dbReference type="InterPro" id="IPR001674">
    <property type="entry name" value="GMP_synth_C"/>
</dbReference>
<evidence type="ECO:0000256" key="12">
    <source>
        <dbReference type="PROSITE-ProRule" id="PRU00886"/>
    </source>
</evidence>
<dbReference type="PRINTS" id="PR00097">
    <property type="entry name" value="ANTSNTHASEII"/>
</dbReference>
<evidence type="ECO:0000256" key="11">
    <source>
        <dbReference type="HAMAP-Rule" id="MF_00344"/>
    </source>
</evidence>
<dbReference type="SUPFAM" id="SSF54810">
    <property type="entry name" value="GMP synthetase C-terminal dimerisation domain"/>
    <property type="match status" value="1"/>
</dbReference>
<dbReference type="Gene3D" id="3.40.50.880">
    <property type="match status" value="1"/>
</dbReference>
<dbReference type="CDD" id="cd01742">
    <property type="entry name" value="GATase1_GMP_Synthase"/>
    <property type="match status" value="1"/>
</dbReference>
<dbReference type="RefSeq" id="WP_289363794.1">
    <property type="nucleotide sequence ID" value="NZ_JAUCBP010000002.1"/>
</dbReference>
<dbReference type="NCBIfam" id="NF000848">
    <property type="entry name" value="PRK00074.1"/>
    <property type="match status" value="1"/>
</dbReference>
<dbReference type="EC" id="6.3.5.2" evidence="3 11"/>
<evidence type="ECO:0000256" key="5">
    <source>
        <dbReference type="ARBA" id="ARBA00022598"/>
    </source>
</evidence>
<evidence type="ECO:0000259" key="13">
    <source>
        <dbReference type="PROSITE" id="PS51553"/>
    </source>
</evidence>
<keyword evidence="5 11" id="KW-0436">Ligase</keyword>
<evidence type="ECO:0000256" key="1">
    <source>
        <dbReference type="ARBA" id="ARBA00002332"/>
    </source>
</evidence>
<dbReference type="PANTHER" id="PTHR11922">
    <property type="entry name" value="GMP SYNTHASE-RELATED"/>
    <property type="match status" value="1"/>
</dbReference>
<keyword evidence="7 11" id="KW-0332">GMP biosynthesis</keyword>
<dbReference type="PANTHER" id="PTHR11922:SF2">
    <property type="entry name" value="GMP SYNTHASE [GLUTAMINE-HYDROLYZING]"/>
    <property type="match status" value="1"/>
</dbReference>
<evidence type="ECO:0000256" key="9">
    <source>
        <dbReference type="ARBA" id="ARBA00022840"/>
    </source>
</evidence>
<reference evidence="14 15" key="1">
    <citation type="submission" date="2023-06" db="EMBL/GenBank/DDBJ databases">
        <title>Alteromonas sp. ASW11-36 isolated from intertidal sand.</title>
        <authorList>
            <person name="Li Y."/>
        </authorList>
    </citation>
    <scope>NUCLEOTIDE SEQUENCE [LARGE SCALE GENOMIC DNA]</scope>
    <source>
        <strain evidence="14 15">ASW11-36</strain>
    </source>
</reference>
<comment type="pathway">
    <text evidence="2 11">Purine metabolism; GMP biosynthesis; GMP from XMP (L-Gln route): step 1/1.</text>
</comment>
<organism evidence="14 15">
    <name type="scientific">Alteromonas arenosi</name>
    <dbReference type="NCBI Taxonomy" id="3055817"/>
    <lineage>
        <taxon>Bacteria</taxon>
        <taxon>Pseudomonadati</taxon>
        <taxon>Pseudomonadota</taxon>
        <taxon>Gammaproteobacteria</taxon>
        <taxon>Alteromonadales</taxon>
        <taxon>Alteromonadaceae</taxon>
        <taxon>Alteromonas/Salinimonas group</taxon>
        <taxon>Alteromonas</taxon>
    </lineage>
</organism>
<evidence type="ECO:0000256" key="8">
    <source>
        <dbReference type="ARBA" id="ARBA00022755"/>
    </source>
</evidence>
<accession>A0ABT7SU34</accession>
<dbReference type="InterPro" id="IPR025777">
    <property type="entry name" value="GMPS_ATP_PPase_dom"/>
</dbReference>
<proteinExistence type="inferred from homology"/>
<dbReference type="SUPFAM" id="SSF52317">
    <property type="entry name" value="Class I glutamine amidotransferase-like"/>
    <property type="match status" value="1"/>
</dbReference>
<keyword evidence="15" id="KW-1185">Reference proteome</keyword>
<dbReference type="Pfam" id="PF02540">
    <property type="entry name" value="NAD_synthase"/>
    <property type="match status" value="1"/>
</dbReference>
<feature type="active site" description="Nucleophile" evidence="11">
    <location>
        <position position="86"/>
    </location>
</feature>
<evidence type="ECO:0000313" key="15">
    <source>
        <dbReference type="Proteomes" id="UP001234343"/>
    </source>
</evidence>
<evidence type="ECO:0000256" key="4">
    <source>
        <dbReference type="ARBA" id="ARBA00021562"/>
    </source>
</evidence>
<dbReference type="InterPro" id="IPR029062">
    <property type="entry name" value="Class_I_gatase-like"/>
</dbReference>
<dbReference type="Pfam" id="PF00117">
    <property type="entry name" value="GATase"/>
    <property type="match status" value="1"/>
</dbReference>
<dbReference type="Proteomes" id="UP001234343">
    <property type="component" value="Unassembled WGS sequence"/>
</dbReference>
<evidence type="ECO:0000256" key="3">
    <source>
        <dbReference type="ARBA" id="ARBA00012746"/>
    </source>
</evidence>
<comment type="subunit">
    <text evidence="11">Homodimer.</text>
</comment>
<feature type="binding site" evidence="12">
    <location>
        <begin position="235"/>
        <end position="241"/>
    </location>
    <ligand>
        <name>ATP</name>
        <dbReference type="ChEBI" id="CHEBI:30616"/>
    </ligand>
</feature>
<sequence>MTANIHDQRILILDFGSQYTQLIARRVREIGVYCELWAWDVSEEQIKTFNPDGIILSGGPESVTEGGSPRAPEYVFNAGKPVLGICYGMQTMAEQLGGRVQGSNLREFGYAQVELLESTPLFEHIEDHIGENGNALIDVWMSHGDKVAEIPADFKTIAKTGSCPHAAMVNEERQFYGVQFHPEVTHTKQGQRILQHFVMQICGCEKLWTPAAIIDDAIERIKQQVGDDKVILGLSGGVDSSVTAMLLHRAIGDNLTCVFVDNGLLRLNEGQQVMDMFGSHFGLNIIKVDAEERFLRALEGESDPEAKRKIIGGEFVKVFDEQAGNIVDAKWLAQGTIYPDVIESAGSATGKAHVIKSHHNVGGLPKDMKLGLVEPLRELFKDEVRKIGLELGLPYDMLYRHPFPGPGLGVRVLGEIKKEYCDLLRLADAIFIEELHRAELYHKVSQAFTVFLPVRSVGVMGDARKYDWVVSLRAVETIDFMTAHWAHLPYDFLGHVSNRIINEIDGISRVVYDVSGKPPATIEWE</sequence>
<dbReference type="InterPro" id="IPR014729">
    <property type="entry name" value="Rossmann-like_a/b/a_fold"/>
</dbReference>
<dbReference type="PROSITE" id="PS51553">
    <property type="entry name" value="GMPS_ATP_PPASE"/>
    <property type="match status" value="1"/>
</dbReference>
<dbReference type="SUPFAM" id="SSF52402">
    <property type="entry name" value="Adenine nucleotide alpha hydrolases-like"/>
    <property type="match status" value="1"/>
</dbReference>
<gene>
    <name evidence="11 14" type="primary">guaA</name>
    <name evidence="14" type="ORF">QTP81_03665</name>
</gene>
<keyword evidence="10 11" id="KW-0315">Glutamine amidotransferase</keyword>
<keyword evidence="9 11" id="KW-0067">ATP-binding</keyword>
<evidence type="ECO:0000313" key="14">
    <source>
        <dbReference type="EMBL" id="MDM7859706.1"/>
    </source>
</evidence>
<dbReference type="NCBIfam" id="TIGR00884">
    <property type="entry name" value="guaA_Cterm"/>
    <property type="match status" value="1"/>
</dbReference>
<dbReference type="InterPro" id="IPR022955">
    <property type="entry name" value="GMP_synthase"/>
</dbReference>
<dbReference type="InterPro" id="IPR022310">
    <property type="entry name" value="NAD/GMP_synthase"/>
</dbReference>
<evidence type="ECO:0000256" key="10">
    <source>
        <dbReference type="ARBA" id="ARBA00022962"/>
    </source>
</evidence>
<dbReference type="PROSITE" id="PS51273">
    <property type="entry name" value="GATASE_TYPE_1"/>
    <property type="match status" value="1"/>
</dbReference>
<feature type="domain" description="GMPS ATP-PPase" evidence="13">
    <location>
        <begin position="208"/>
        <end position="400"/>
    </location>
</feature>
<dbReference type="PRINTS" id="PR00099">
    <property type="entry name" value="CPSGATASE"/>
</dbReference>
<dbReference type="GO" id="GO:0003922">
    <property type="term" value="F:GMP synthase (glutamine-hydrolyzing) activity"/>
    <property type="evidence" value="ECO:0007669"/>
    <property type="project" value="UniProtKB-EC"/>
</dbReference>
<dbReference type="HAMAP" id="MF_00344">
    <property type="entry name" value="GMP_synthase"/>
    <property type="match status" value="1"/>
</dbReference>
<dbReference type="Gene3D" id="3.30.300.10">
    <property type="match status" value="1"/>
</dbReference>
<evidence type="ECO:0000256" key="2">
    <source>
        <dbReference type="ARBA" id="ARBA00005153"/>
    </source>
</evidence>
<keyword evidence="6 11" id="KW-0547">Nucleotide-binding</keyword>
<keyword evidence="8 11" id="KW-0658">Purine biosynthesis</keyword>
<comment type="function">
    <text evidence="1 11">Catalyzes the synthesis of GMP from XMP.</text>
</comment>
<dbReference type="InterPro" id="IPR004739">
    <property type="entry name" value="GMP_synth_GATase"/>
</dbReference>
<dbReference type="PRINTS" id="PR00096">
    <property type="entry name" value="GATASE"/>
</dbReference>
<dbReference type="CDD" id="cd01997">
    <property type="entry name" value="GMP_synthase_C"/>
    <property type="match status" value="1"/>
</dbReference>
<dbReference type="InterPro" id="IPR017926">
    <property type="entry name" value="GATASE"/>
</dbReference>
<feature type="active site" evidence="11">
    <location>
        <position position="183"/>
    </location>
</feature>
<name>A0ABT7SU34_9ALTE</name>
<dbReference type="EMBL" id="JAUCBP010000002">
    <property type="protein sequence ID" value="MDM7859706.1"/>
    <property type="molecule type" value="Genomic_DNA"/>
</dbReference>
<dbReference type="Gene3D" id="3.40.50.620">
    <property type="entry name" value="HUPs"/>
    <property type="match status" value="1"/>
</dbReference>
<comment type="caution">
    <text evidence="14">The sequence shown here is derived from an EMBL/GenBank/DDBJ whole genome shotgun (WGS) entry which is preliminary data.</text>
</comment>
<dbReference type="NCBIfam" id="TIGR00888">
    <property type="entry name" value="guaA_Nterm"/>
    <property type="match status" value="1"/>
</dbReference>